<keyword evidence="1" id="KW-1133">Transmembrane helix</keyword>
<accession>A0A0D0CR25</accession>
<evidence type="ECO:0000313" key="3">
    <source>
        <dbReference type="Proteomes" id="UP000054538"/>
    </source>
</evidence>
<keyword evidence="1" id="KW-0812">Transmembrane</keyword>
<dbReference type="InParanoid" id="A0A0D0CR25"/>
<keyword evidence="1" id="KW-0472">Membrane</keyword>
<name>A0A0D0CR25_9AGAM</name>
<proteinExistence type="predicted"/>
<dbReference type="OrthoDB" id="2693558at2759"/>
<dbReference type="Proteomes" id="UP000054538">
    <property type="component" value="Unassembled WGS sequence"/>
</dbReference>
<evidence type="ECO:0000313" key="2">
    <source>
        <dbReference type="EMBL" id="KIK73271.1"/>
    </source>
</evidence>
<sequence>SNCMAFAAHHFQLTLSTSFLQALIFNTFIEGATLLSSIPFSLENSFQMGQYMDVLLFSLTKAPSPLSCRNFTCNKFIWWSKQTRPYRTSLPLSCPVCGPLWCWDQPVWSASVGEGSWSVACENPRCSLDGKGVQFIQCGALSGVQPEGSHFITAKKRPSGWMVVMLLDEEIMWFKFLFIFACQLIYFHIAPAARETQSNVTCNDSFLTGDHMNSF</sequence>
<feature type="transmembrane region" description="Helical" evidence="1">
    <location>
        <begin position="19"/>
        <end position="42"/>
    </location>
</feature>
<dbReference type="AlphaFoldDB" id="A0A0D0CR25"/>
<evidence type="ECO:0000256" key="1">
    <source>
        <dbReference type="SAM" id="Phobius"/>
    </source>
</evidence>
<gene>
    <name evidence="2" type="ORF">PAXRUDRAFT_178853</name>
</gene>
<dbReference type="STRING" id="930991.A0A0D0CR25"/>
<feature type="transmembrane region" description="Helical" evidence="1">
    <location>
        <begin position="171"/>
        <end position="189"/>
    </location>
</feature>
<dbReference type="EMBL" id="KN829927">
    <property type="protein sequence ID" value="KIK73271.1"/>
    <property type="molecule type" value="Genomic_DNA"/>
</dbReference>
<reference evidence="2 3" key="1">
    <citation type="submission" date="2014-04" db="EMBL/GenBank/DDBJ databases">
        <authorList>
            <consortium name="DOE Joint Genome Institute"/>
            <person name="Kuo A."/>
            <person name="Kohler A."/>
            <person name="Jargeat P."/>
            <person name="Nagy L.G."/>
            <person name="Floudas D."/>
            <person name="Copeland A."/>
            <person name="Barry K.W."/>
            <person name="Cichocki N."/>
            <person name="Veneault-Fourrey C."/>
            <person name="LaButti K."/>
            <person name="Lindquist E.A."/>
            <person name="Lipzen A."/>
            <person name="Lundell T."/>
            <person name="Morin E."/>
            <person name="Murat C."/>
            <person name="Sun H."/>
            <person name="Tunlid A."/>
            <person name="Henrissat B."/>
            <person name="Grigoriev I.V."/>
            <person name="Hibbett D.S."/>
            <person name="Martin F."/>
            <person name="Nordberg H.P."/>
            <person name="Cantor M.N."/>
            <person name="Hua S.X."/>
        </authorList>
    </citation>
    <scope>NUCLEOTIDE SEQUENCE [LARGE SCALE GENOMIC DNA]</scope>
    <source>
        <strain evidence="2 3">Ve08.2h10</strain>
    </source>
</reference>
<reference evidence="3" key="2">
    <citation type="submission" date="2015-01" db="EMBL/GenBank/DDBJ databases">
        <title>Evolutionary Origins and Diversification of the Mycorrhizal Mutualists.</title>
        <authorList>
            <consortium name="DOE Joint Genome Institute"/>
            <consortium name="Mycorrhizal Genomics Consortium"/>
            <person name="Kohler A."/>
            <person name="Kuo A."/>
            <person name="Nagy L.G."/>
            <person name="Floudas D."/>
            <person name="Copeland A."/>
            <person name="Barry K.W."/>
            <person name="Cichocki N."/>
            <person name="Veneault-Fourrey C."/>
            <person name="LaButti K."/>
            <person name="Lindquist E.A."/>
            <person name="Lipzen A."/>
            <person name="Lundell T."/>
            <person name="Morin E."/>
            <person name="Murat C."/>
            <person name="Riley R."/>
            <person name="Ohm R."/>
            <person name="Sun H."/>
            <person name="Tunlid A."/>
            <person name="Henrissat B."/>
            <person name="Grigoriev I.V."/>
            <person name="Hibbett D.S."/>
            <person name="Martin F."/>
        </authorList>
    </citation>
    <scope>NUCLEOTIDE SEQUENCE [LARGE SCALE GENOMIC DNA]</scope>
    <source>
        <strain evidence="3">Ve08.2h10</strain>
    </source>
</reference>
<feature type="non-terminal residue" evidence="2">
    <location>
        <position position="1"/>
    </location>
</feature>
<organism evidence="2 3">
    <name type="scientific">Paxillus rubicundulus Ve08.2h10</name>
    <dbReference type="NCBI Taxonomy" id="930991"/>
    <lineage>
        <taxon>Eukaryota</taxon>
        <taxon>Fungi</taxon>
        <taxon>Dikarya</taxon>
        <taxon>Basidiomycota</taxon>
        <taxon>Agaricomycotina</taxon>
        <taxon>Agaricomycetes</taxon>
        <taxon>Agaricomycetidae</taxon>
        <taxon>Boletales</taxon>
        <taxon>Paxilineae</taxon>
        <taxon>Paxillaceae</taxon>
        <taxon>Paxillus</taxon>
    </lineage>
</organism>
<protein>
    <submittedName>
        <fullName evidence="2">Uncharacterized protein</fullName>
    </submittedName>
</protein>
<keyword evidence="3" id="KW-1185">Reference proteome</keyword>
<dbReference type="HOGENOM" id="CLU_117787_0_0_1"/>